<protein>
    <submittedName>
        <fullName evidence="1">Uncharacterized protein</fullName>
    </submittedName>
</protein>
<gene>
    <name evidence="1" type="ORF">RHGRI_006888</name>
</gene>
<dbReference type="Proteomes" id="UP000823749">
    <property type="component" value="Chromosome 3"/>
</dbReference>
<evidence type="ECO:0000313" key="2">
    <source>
        <dbReference type="Proteomes" id="UP000823749"/>
    </source>
</evidence>
<dbReference type="AlphaFoldDB" id="A0AAV6KV93"/>
<organism evidence="1 2">
    <name type="scientific">Rhododendron griersonianum</name>
    <dbReference type="NCBI Taxonomy" id="479676"/>
    <lineage>
        <taxon>Eukaryota</taxon>
        <taxon>Viridiplantae</taxon>
        <taxon>Streptophyta</taxon>
        <taxon>Embryophyta</taxon>
        <taxon>Tracheophyta</taxon>
        <taxon>Spermatophyta</taxon>
        <taxon>Magnoliopsida</taxon>
        <taxon>eudicotyledons</taxon>
        <taxon>Gunneridae</taxon>
        <taxon>Pentapetalae</taxon>
        <taxon>asterids</taxon>
        <taxon>Ericales</taxon>
        <taxon>Ericaceae</taxon>
        <taxon>Ericoideae</taxon>
        <taxon>Rhodoreae</taxon>
        <taxon>Rhododendron</taxon>
    </lineage>
</organism>
<proteinExistence type="predicted"/>
<reference evidence="1" key="1">
    <citation type="submission" date="2020-08" db="EMBL/GenBank/DDBJ databases">
        <title>Plant Genome Project.</title>
        <authorList>
            <person name="Zhang R.-G."/>
        </authorList>
    </citation>
    <scope>NUCLEOTIDE SEQUENCE</scope>
    <source>
        <strain evidence="1">WSP0</strain>
        <tissue evidence="1">Leaf</tissue>
    </source>
</reference>
<sequence length="101" mass="10796">MLDPLAGLSILRIVNSAGNRDGGIAISVVDVNERGRLDAPKDKGVIVLKIQRDFSKLLICFRSPFRSGGVAGEDLPLAAFTFYRCRTPTGAGGLEVLQLPI</sequence>
<name>A0AAV6KV93_9ERIC</name>
<evidence type="ECO:0000313" key="1">
    <source>
        <dbReference type="EMBL" id="KAG5556440.1"/>
    </source>
</evidence>
<dbReference type="EMBL" id="JACTNZ010000003">
    <property type="protein sequence ID" value="KAG5556440.1"/>
    <property type="molecule type" value="Genomic_DNA"/>
</dbReference>
<accession>A0AAV6KV93</accession>
<comment type="caution">
    <text evidence="1">The sequence shown here is derived from an EMBL/GenBank/DDBJ whole genome shotgun (WGS) entry which is preliminary data.</text>
</comment>
<keyword evidence="2" id="KW-1185">Reference proteome</keyword>